<dbReference type="InterPro" id="IPR007206">
    <property type="entry name" value="Protein_HGH1_C"/>
</dbReference>
<dbReference type="Pfam" id="PF04064">
    <property type="entry name" value="DUF384"/>
    <property type="match status" value="1"/>
</dbReference>
<proteinExistence type="predicted"/>
<accession>A0ABD3QZT2</accession>
<evidence type="ECO:0000256" key="1">
    <source>
        <dbReference type="SAM" id="MobiDB-lite"/>
    </source>
</evidence>
<feature type="compositionally biased region" description="Acidic residues" evidence="1">
    <location>
        <begin position="190"/>
        <end position="202"/>
    </location>
</feature>
<dbReference type="PANTHER" id="PTHR13387:SF9">
    <property type="entry name" value="PROTEIN HGH1 HOMOLOG"/>
    <property type="match status" value="1"/>
</dbReference>
<evidence type="ECO:0000259" key="2">
    <source>
        <dbReference type="Pfam" id="PF04063"/>
    </source>
</evidence>
<comment type="caution">
    <text evidence="4">The sequence shown here is derived from an EMBL/GenBank/DDBJ whole genome shotgun (WGS) entry which is preliminary data.</text>
</comment>
<feature type="region of interest" description="Disordered" evidence="1">
    <location>
        <begin position="129"/>
        <end position="150"/>
    </location>
</feature>
<feature type="compositionally biased region" description="Low complexity" evidence="1">
    <location>
        <begin position="131"/>
        <end position="146"/>
    </location>
</feature>
<organism evidence="4 5">
    <name type="scientific">Stephanodiscus triporus</name>
    <dbReference type="NCBI Taxonomy" id="2934178"/>
    <lineage>
        <taxon>Eukaryota</taxon>
        <taxon>Sar</taxon>
        <taxon>Stramenopiles</taxon>
        <taxon>Ochrophyta</taxon>
        <taxon>Bacillariophyta</taxon>
        <taxon>Coscinodiscophyceae</taxon>
        <taxon>Thalassiosirophycidae</taxon>
        <taxon>Stephanodiscales</taxon>
        <taxon>Stephanodiscaceae</taxon>
        <taxon>Stephanodiscus</taxon>
    </lineage>
</organism>
<feature type="compositionally biased region" description="Basic and acidic residues" evidence="1">
    <location>
        <begin position="216"/>
        <end position="227"/>
    </location>
</feature>
<keyword evidence="5" id="KW-1185">Reference proteome</keyword>
<dbReference type="InterPro" id="IPR039717">
    <property type="entry name" value="Hgh1"/>
</dbReference>
<dbReference type="Proteomes" id="UP001530315">
    <property type="component" value="Unassembled WGS sequence"/>
</dbReference>
<feature type="region of interest" description="Disordered" evidence="1">
    <location>
        <begin position="74"/>
        <end position="96"/>
    </location>
</feature>
<feature type="domain" description="Protein HGH1 N-terminal" evidence="2">
    <location>
        <begin position="254"/>
        <end position="377"/>
    </location>
</feature>
<feature type="compositionally biased region" description="Polar residues" evidence="1">
    <location>
        <begin position="229"/>
        <end position="241"/>
    </location>
</feature>
<dbReference type="PANTHER" id="PTHR13387">
    <property type="entry name" value="PROTEIN HGH1 HOMOLOG"/>
    <property type="match status" value="1"/>
</dbReference>
<evidence type="ECO:0008006" key="6">
    <source>
        <dbReference type="Google" id="ProtNLM"/>
    </source>
</evidence>
<dbReference type="AlphaFoldDB" id="A0ABD3QZT2"/>
<name>A0ABD3QZT2_9STRA</name>
<evidence type="ECO:0000313" key="4">
    <source>
        <dbReference type="EMBL" id="KAL3804611.1"/>
    </source>
</evidence>
<feature type="region of interest" description="Disordered" evidence="1">
    <location>
        <begin position="182"/>
        <end position="241"/>
    </location>
</feature>
<gene>
    <name evidence="4" type="ORF">ACHAW5_000085</name>
</gene>
<feature type="domain" description="Protein HGH1 C-terminal" evidence="3">
    <location>
        <begin position="385"/>
        <end position="437"/>
    </location>
</feature>
<reference evidence="4 5" key="1">
    <citation type="submission" date="2024-10" db="EMBL/GenBank/DDBJ databases">
        <title>Updated reference genomes for cyclostephanoid diatoms.</title>
        <authorList>
            <person name="Roberts W.R."/>
            <person name="Alverson A.J."/>
        </authorList>
    </citation>
    <scope>NUCLEOTIDE SEQUENCE [LARGE SCALE GENOMIC DNA]</scope>
    <source>
        <strain evidence="4 5">AJA276-08</strain>
    </source>
</reference>
<evidence type="ECO:0000259" key="3">
    <source>
        <dbReference type="Pfam" id="PF04064"/>
    </source>
</evidence>
<protein>
    <recommendedName>
        <fullName evidence="6">Protein HGH1 homolog</fullName>
    </recommendedName>
</protein>
<sequence>MCRIASMSSQGECGSNDALRALLIMCSDDVVGDQCVMDFVGGGEVDDGDYDEVGGGGKRGGRGIARMLEIALSNPPAPAAPADSRSSSSTTSSERAEWTERVDCACALLANATRTERGAAEFVGLSLPDEAVPTSSSPSSVAATTTTKEDARPTATLLLSRFLNPAYVDVESEGYASATRAWGGTNALSGDDDDDDDDEDDYVGGCGGGGRRVRRSSSDARDDDREPPATTTARGSRTSVAKVANSSGGATGCYDPYQHVAAVVMNICQLERGRDFLMRLIPDGANGATTSRLQSLLPQLATSPNPVRRRGVAGTIKNCCFSQDSAWWLLNVVRIDKALLLPLAGPEELSVDEKVGLDPDYWLLGPLKAREPDAEVRLYVVEALLLLLASGRRARDTLRERRTYVIVKLADMVEEDEGVTERLLECVQYLRRDEDGTEEGSSDRRAYEAYTRGMLETDVAKNRNKSVVDYDNVD</sequence>
<feature type="compositionally biased region" description="Low complexity" evidence="1">
    <location>
        <begin position="80"/>
        <end position="93"/>
    </location>
</feature>
<dbReference type="Pfam" id="PF04063">
    <property type="entry name" value="DUF383"/>
    <property type="match status" value="1"/>
</dbReference>
<evidence type="ECO:0000313" key="5">
    <source>
        <dbReference type="Proteomes" id="UP001530315"/>
    </source>
</evidence>
<dbReference type="InterPro" id="IPR007205">
    <property type="entry name" value="Protein_HGH1_N"/>
</dbReference>
<dbReference type="EMBL" id="JALLAZ020000074">
    <property type="protein sequence ID" value="KAL3804611.1"/>
    <property type="molecule type" value="Genomic_DNA"/>
</dbReference>